<accession>A0A0G2FE78</accession>
<comment type="similarity">
    <text evidence="1">Belongs to the tryptophan dimethylallyltransferase family.</text>
</comment>
<dbReference type="OrthoDB" id="3354387at2759"/>
<evidence type="ECO:0000256" key="2">
    <source>
        <dbReference type="ARBA" id="ARBA00022679"/>
    </source>
</evidence>
<protein>
    <submittedName>
        <fullName evidence="3">Putative short-chain dehydrogenase reductase family</fullName>
    </submittedName>
</protein>
<gene>
    <name evidence="3" type="ORF">UCDDA912_g07194</name>
</gene>
<dbReference type="EMBL" id="LCUC01000275">
    <property type="protein sequence ID" value="KKY32857.1"/>
    <property type="molecule type" value="Genomic_DNA"/>
</dbReference>
<dbReference type="Pfam" id="PF00106">
    <property type="entry name" value="adh_short"/>
    <property type="match status" value="1"/>
</dbReference>
<comment type="caution">
    <text evidence="3">The sequence shown here is derived from an EMBL/GenBank/DDBJ whole genome shotgun (WGS) entry which is preliminary data.</text>
</comment>
<dbReference type="InterPro" id="IPR017795">
    <property type="entry name" value="ABBA_NscD-like"/>
</dbReference>
<dbReference type="PRINTS" id="PR00081">
    <property type="entry name" value="GDHRDH"/>
</dbReference>
<dbReference type="InterPro" id="IPR036291">
    <property type="entry name" value="NAD(P)-bd_dom_sf"/>
</dbReference>
<evidence type="ECO:0000313" key="4">
    <source>
        <dbReference type="Proteomes" id="UP000034680"/>
    </source>
</evidence>
<dbReference type="Gene3D" id="3.40.50.720">
    <property type="entry name" value="NAD(P)-binding Rossmann-like Domain"/>
    <property type="match status" value="1"/>
</dbReference>
<sequence length="707" mass="79624">MGSIALEETNLERGVSEQSEFPSSVAGIDVSKLDDDALYWWRTSGLDLARMMEEAGFPDKTKNQFLTFYSSVICPLLKEKPQPGSMPTAVGWDGNPFEYSWEFKGTTKKSSVRFVLDLSEVRPPNKNCPMSVDTVEEVLKVLKDKSPLYDDHWHRAIERWAVYSNASTERQEFLISEAGHRTPTILGFDINPKITEKAPHMLPVMIKSYFPPCFVAADRRLTRFQALSLGVRQLPDIGSHPNILLGLKMIEDFVADNPQYESQGRGLSTDFVPAGDARLKVYLRYLGDDFDEIWDYYTLGGRIPIPDLEEDKQKLWDIIQLSRGMCYPVHKIHEESATDKKRRAILGTKPSSLYFSLTPDKPYPIPKFYFYPGFQAPNDEAVAQGLDIWLQKYGWADGGPTIEERTRNTFTYRSLDEKPGIFTFIGFGRKEGLDDRALSLQVYMPFTYKSILLVGATSGIGAGLADKFVAEGSQVIAVGRRQDKLDDFVKKHNSANAAAIRYDITDSAGLNAFVDEVVTKYPDLDAVFLNAGVQSQMRLSRPAEFNLASFHHEINVNFTSIVNLAMSFLPHLQAKTQPTSLIITGTHLGLVPAPTIPAYSASKAALTSFVDCLRDQNRHKSTKIIEMYPPVVQSELHDYLGEELGRSIGMPVDQFTREAYQQLLHGDELIVIGSIATEPRESYIELVERRRQIYSKLSSVMLARFEL</sequence>
<dbReference type="SUPFAM" id="SSF51735">
    <property type="entry name" value="NAD(P)-binding Rossmann-fold domains"/>
    <property type="match status" value="1"/>
</dbReference>
<dbReference type="SFLD" id="SFLDS00036">
    <property type="entry name" value="Aromatic_Prenyltransferase"/>
    <property type="match status" value="1"/>
</dbReference>
<dbReference type="Pfam" id="PF11991">
    <property type="entry name" value="Trp_DMAT"/>
    <property type="match status" value="1"/>
</dbReference>
<organism evidence="3 4">
    <name type="scientific">Diaporthe ampelina</name>
    <dbReference type="NCBI Taxonomy" id="1214573"/>
    <lineage>
        <taxon>Eukaryota</taxon>
        <taxon>Fungi</taxon>
        <taxon>Dikarya</taxon>
        <taxon>Ascomycota</taxon>
        <taxon>Pezizomycotina</taxon>
        <taxon>Sordariomycetes</taxon>
        <taxon>Sordariomycetidae</taxon>
        <taxon>Diaporthales</taxon>
        <taxon>Diaporthaceae</taxon>
        <taxon>Diaporthe</taxon>
    </lineage>
</organism>
<dbReference type="InterPro" id="IPR002347">
    <property type="entry name" value="SDR_fam"/>
</dbReference>
<evidence type="ECO:0000256" key="1">
    <source>
        <dbReference type="ARBA" id="ARBA00010209"/>
    </source>
</evidence>
<dbReference type="PANTHER" id="PTHR40627">
    <property type="entry name" value="INDOLE PRENYLTRANSFERASE TDIB-RELATED"/>
    <property type="match status" value="1"/>
</dbReference>
<dbReference type="Proteomes" id="UP000034680">
    <property type="component" value="Unassembled WGS sequence"/>
</dbReference>
<name>A0A0G2FE78_9PEZI</name>
<keyword evidence="2" id="KW-0808">Transferase</keyword>
<keyword evidence="4" id="KW-1185">Reference proteome</keyword>
<dbReference type="STRING" id="1214573.A0A0G2FE78"/>
<reference evidence="3 4" key="2">
    <citation type="submission" date="2015-05" db="EMBL/GenBank/DDBJ databases">
        <authorList>
            <person name="Morales-Cruz A."/>
            <person name="Amrine K.C."/>
            <person name="Cantu D."/>
        </authorList>
    </citation>
    <scope>NUCLEOTIDE SEQUENCE [LARGE SCALE GENOMIC DNA]</scope>
    <source>
        <strain evidence="3">DA912</strain>
    </source>
</reference>
<evidence type="ECO:0000313" key="3">
    <source>
        <dbReference type="EMBL" id="KKY32857.1"/>
    </source>
</evidence>
<proteinExistence type="inferred from homology"/>
<reference evidence="3 4" key="1">
    <citation type="submission" date="2015-05" db="EMBL/GenBank/DDBJ databases">
        <title>Distinctive expansion of gene families associated with plant cell wall degradation and secondary metabolism in the genomes of grapevine trunk pathogens.</title>
        <authorList>
            <person name="Lawrence D.P."/>
            <person name="Travadon R."/>
            <person name="Rolshausen P.E."/>
            <person name="Baumgartner K."/>
        </authorList>
    </citation>
    <scope>NUCLEOTIDE SEQUENCE [LARGE SCALE GENOMIC DNA]</scope>
    <source>
        <strain evidence="3">DA912</strain>
    </source>
</reference>
<dbReference type="GO" id="GO:0016765">
    <property type="term" value="F:transferase activity, transferring alkyl or aryl (other than methyl) groups"/>
    <property type="evidence" value="ECO:0007669"/>
    <property type="project" value="InterPro"/>
</dbReference>
<dbReference type="PANTHER" id="PTHR40627:SF4">
    <property type="entry name" value="PRENYLTRANSFERASE ASQH1-RELATED"/>
    <property type="match status" value="1"/>
</dbReference>
<dbReference type="GO" id="GO:0009820">
    <property type="term" value="P:alkaloid metabolic process"/>
    <property type="evidence" value="ECO:0007669"/>
    <property type="project" value="InterPro"/>
</dbReference>
<dbReference type="CDD" id="cd13929">
    <property type="entry name" value="PT-DMATS_CymD"/>
    <property type="match status" value="1"/>
</dbReference>
<dbReference type="NCBIfam" id="TIGR03429">
    <property type="entry name" value="arom_pren_DMATS"/>
    <property type="match status" value="1"/>
</dbReference>
<dbReference type="AlphaFoldDB" id="A0A0G2FE78"/>
<dbReference type="InterPro" id="IPR033964">
    <property type="entry name" value="ABBA"/>
</dbReference>